<dbReference type="SUPFAM" id="SSF69318">
    <property type="entry name" value="Integrin alpha N-terminal domain"/>
    <property type="match status" value="2"/>
</dbReference>
<evidence type="ECO:0008006" key="6">
    <source>
        <dbReference type="Google" id="ProtNLM"/>
    </source>
</evidence>
<dbReference type="Proteomes" id="UP000654004">
    <property type="component" value="Unassembled WGS sequence"/>
</dbReference>
<gene>
    <name evidence="4" type="ORF">GCM10009410_25320</name>
</gene>
<dbReference type="EMBL" id="BMQW01000006">
    <property type="protein sequence ID" value="GGP90209.1"/>
    <property type="molecule type" value="Genomic_DNA"/>
</dbReference>
<dbReference type="InterPro" id="IPR013517">
    <property type="entry name" value="FG-GAP"/>
</dbReference>
<dbReference type="RefSeq" id="WP_188956791.1">
    <property type="nucleotide sequence ID" value="NZ_BMQW01000006.1"/>
</dbReference>
<reference evidence="5" key="1">
    <citation type="journal article" date="2019" name="Int. J. Syst. Evol. Microbiol.">
        <title>The Global Catalogue of Microorganisms (GCM) 10K type strain sequencing project: providing services to taxonomists for standard genome sequencing and annotation.</title>
        <authorList>
            <consortium name="The Broad Institute Genomics Platform"/>
            <consortium name="The Broad Institute Genome Sequencing Center for Infectious Disease"/>
            <person name="Wu L."/>
            <person name="Ma J."/>
        </authorList>
    </citation>
    <scope>NUCLEOTIDE SEQUENCE [LARGE SCALE GENOMIC DNA]</scope>
    <source>
        <strain evidence="5">JCM 32305</strain>
    </source>
</reference>
<proteinExistence type="predicted"/>
<feature type="signal peptide" evidence="3">
    <location>
        <begin position="1"/>
        <end position="20"/>
    </location>
</feature>
<organism evidence="4 5">
    <name type="scientific">Shewanella ulleungensis</name>
    <dbReference type="NCBI Taxonomy" id="2282699"/>
    <lineage>
        <taxon>Bacteria</taxon>
        <taxon>Pseudomonadati</taxon>
        <taxon>Pseudomonadota</taxon>
        <taxon>Gammaproteobacteria</taxon>
        <taxon>Alteromonadales</taxon>
        <taxon>Shewanellaceae</taxon>
        <taxon>Shewanella</taxon>
    </lineage>
</organism>
<name>A0ABQ2QP84_9GAMM</name>
<feature type="compositionally biased region" description="Polar residues" evidence="2">
    <location>
        <begin position="34"/>
        <end position="45"/>
    </location>
</feature>
<comment type="caution">
    <text evidence="4">The sequence shown here is derived from an EMBL/GenBank/DDBJ whole genome shotgun (WGS) entry which is preliminary data.</text>
</comment>
<dbReference type="InterPro" id="IPR028994">
    <property type="entry name" value="Integrin_alpha_N"/>
</dbReference>
<accession>A0ABQ2QP84</accession>
<dbReference type="PANTHER" id="PTHR46580">
    <property type="entry name" value="SENSOR KINASE-RELATED"/>
    <property type="match status" value="1"/>
</dbReference>
<evidence type="ECO:0000256" key="3">
    <source>
        <dbReference type="SAM" id="SignalP"/>
    </source>
</evidence>
<feature type="chain" id="PRO_5045907288" description="VCBS repeat-containing protein" evidence="3">
    <location>
        <begin position="21"/>
        <end position="454"/>
    </location>
</feature>
<dbReference type="PROSITE" id="PS51257">
    <property type="entry name" value="PROKAR_LIPOPROTEIN"/>
    <property type="match status" value="1"/>
</dbReference>
<keyword evidence="1 3" id="KW-0732">Signal</keyword>
<sequence>MSKKLLILLSFFFVISGCGGDSSNSDQDSEDSTEQPTEPISLSSTTLPAVDGRELITDIASTDLNQDGINDLILVRVGSGYSEDAYFQALINDGNDSFEDKTDLYFASLNFQGYSWVEKIYLVDLNNDGKLDIVSHHDQLPSNLVKPMIQNTDGQFEFINLDSFEGIGSFVPVDADNDGDIDLMAHSIDNFGDSVERTLSWTLLINNLVETDSMTFSLGTGSISSFKGVDTSTFIYSPVIFDLNFDGLDDVFYGGPKYVNGFINELIPFTTLVNAGEQSFIDQSDSVIVGSEGLTHVREISAADFNGDSFIDVLVSSHGYDGGNFPGEKNQLLIADGTGKLIVDDTMQQAFNYQGFTHSHDVGDIDGDGDIDIVFSDITGADIDGQNVIQILVNDGNANFSRRSTSVEVGSDSAFIVSTKLVDLNADGFIDLVVGGDDLRHPGVIVWNDGAGSF</sequence>
<evidence type="ECO:0000256" key="1">
    <source>
        <dbReference type="ARBA" id="ARBA00022729"/>
    </source>
</evidence>
<feature type="region of interest" description="Disordered" evidence="2">
    <location>
        <begin position="21"/>
        <end position="45"/>
    </location>
</feature>
<keyword evidence="5" id="KW-1185">Reference proteome</keyword>
<protein>
    <recommendedName>
        <fullName evidence="6">VCBS repeat-containing protein</fullName>
    </recommendedName>
</protein>
<dbReference type="PANTHER" id="PTHR46580:SF4">
    <property type="entry name" value="ATP_GTP-BINDING PROTEIN"/>
    <property type="match status" value="1"/>
</dbReference>
<dbReference type="Gene3D" id="2.130.10.130">
    <property type="entry name" value="Integrin alpha, N-terminal"/>
    <property type="match status" value="1"/>
</dbReference>
<evidence type="ECO:0000256" key="2">
    <source>
        <dbReference type="SAM" id="MobiDB-lite"/>
    </source>
</evidence>
<evidence type="ECO:0000313" key="4">
    <source>
        <dbReference type="EMBL" id="GGP90209.1"/>
    </source>
</evidence>
<evidence type="ECO:0000313" key="5">
    <source>
        <dbReference type="Proteomes" id="UP000654004"/>
    </source>
</evidence>
<dbReference type="Pfam" id="PF13517">
    <property type="entry name" value="FG-GAP_3"/>
    <property type="match status" value="2"/>
</dbReference>